<accession>A0ABT3L0B5</accession>
<dbReference type="Proteomes" id="UP001526426">
    <property type="component" value="Unassembled WGS sequence"/>
</dbReference>
<keyword evidence="1" id="KW-0175">Coiled coil</keyword>
<dbReference type="InterPro" id="IPR010903">
    <property type="entry name" value="DUF1517"/>
</dbReference>
<organism evidence="2 3">
    <name type="scientific">Spirulina subsalsa FACHB-351</name>
    <dbReference type="NCBI Taxonomy" id="234711"/>
    <lineage>
        <taxon>Bacteria</taxon>
        <taxon>Bacillati</taxon>
        <taxon>Cyanobacteriota</taxon>
        <taxon>Cyanophyceae</taxon>
        <taxon>Spirulinales</taxon>
        <taxon>Spirulinaceae</taxon>
        <taxon>Spirulina</taxon>
    </lineage>
</organism>
<sequence>MSPIGDRLNQMMGRKRLMVCRLFLQITGSDIAPLLGILNQAGREAIASEGDLRVLGDSLEQICQSLLDVQHTWQAAANEGDIFWQEEEAGDYVNTLFTDSAQRYLSQPSLGEEMAEDTLSIPITRHIVVMITVAAEGEVQELETDLADLNAMTEGLKSLINLHYEDRLRAIQVHFSPARLGDQLTDEQILLNFPELIPL</sequence>
<dbReference type="Pfam" id="PF07466">
    <property type="entry name" value="DUF1517"/>
    <property type="match status" value="1"/>
</dbReference>
<gene>
    <name evidence="2" type="ORF">K4A83_01460</name>
</gene>
<dbReference type="RefSeq" id="WP_265262599.1">
    <property type="nucleotide sequence ID" value="NZ_JAIHOM010000004.1"/>
</dbReference>
<evidence type="ECO:0000313" key="3">
    <source>
        <dbReference type="Proteomes" id="UP001526426"/>
    </source>
</evidence>
<evidence type="ECO:0000256" key="1">
    <source>
        <dbReference type="SAM" id="Coils"/>
    </source>
</evidence>
<feature type="coiled-coil region" evidence="1">
    <location>
        <begin position="132"/>
        <end position="159"/>
    </location>
</feature>
<comment type="caution">
    <text evidence="2">The sequence shown here is derived from an EMBL/GenBank/DDBJ whole genome shotgun (WGS) entry which is preliminary data.</text>
</comment>
<name>A0ABT3L0B5_9CYAN</name>
<evidence type="ECO:0000313" key="2">
    <source>
        <dbReference type="EMBL" id="MCW6034942.1"/>
    </source>
</evidence>
<keyword evidence="3" id="KW-1185">Reference proteome</keyword>
<dbReference type="EMBL" id="JAIHOM010000004">
    <property type="protein sequence ID" value="MCW6034942.1"/>
    <property type="molecule type" value="Genomic_DNA"/>
</dbReference>
<protein>
    <submittedName>
        <fullName evidence="2">DUF1517 domain-containing protein</fullName>
    </submittedName>
</protein>
<reference evidence="2 3" key="1">
    <citation type="submission" date="2021-08" db="EMBL/GenBank/DDBJ databases">
        <title>Draft genome sequence of Spirulina subsalsa with high tolerance to salinity and hype-accumulation of phycocyanin.</title>
        <authorList>
            <person name="Pei H."/>
            <person name="Jiang L."/>
        </authorList>
    </citation>
    <scope>NUCLEOTIDE SEQUENCE [LARGE SCALE GENOMIC DNA]</scope>
    <source>
        <strain evidence="2 3">FACHB-351</strain>
    </source>
</reference>
<proteinExistence type="predicted"/>